<accession>A0A4U1BWW3</accession>
<comment type="similarity">
    <text evidence="1">Belongs to the RelE toxin family.</text>
</comment>
<organism evidence="3 4">
    <name type="scientific">Pedobacter cryophilus</name>
    <dbReference type="NCBI Taxonomy" id="2571271"/>
    <lineage>
        <taxon>Bacteria</taxon>
        <taxon>Pseudomonadati</taxon>
        <taxon>Bacteroidota</taxon>
        <taxon>Sphingobacteriia</taxon>
        <taxon>Sphingobacteriales</taxon>
        <taxon>Sphingobacteriaceae</taxon>
        <taxon>Pedobacter</taxon>
    </lineage>
</organism>
<keyword evidence="2" id="KW-1277">Toxin-antitoxin system</keyword>
<protein>
    <submittedName>
        <fullName evidence="3">Type II toxin-antitoxin system RelE/ParE family toxin</fullName>
    </submittedName>
</protein>
<evidence type="ECO:0000313" key="4">
    <source>
        <dbReference type="Proteomes" id="UP000308181"/>
    </source>
</evidence>
<evidence type="ECO:0000256" key="2">
    <source>
        <dbReference type="ARBA" id="ARBA00022649"/>
    </source>
</evidence>
<name>A0A4U1BWW3_9SPHI</name>
<comment type="caution">
    <text evidence="3">The sequence shown here is derived from an EMBL/GenBank/DDBJ whole genome shotgun (WGS) entry which is preliminary data.</text>
</comment>
<dbReference type="PANTHER" id="PTHR33755">
    <property type="entry name" value="TOXIN PARE1-RELATED"/>
    <property type="match status" value="1"/>
</dbReference>
<dbReference type="InterPro" id="IPR035093">
    <property type="entry name" value="RelE/ParE_toxin_dom_sf"/>
</dbReference>
<dbReference type="InterPro" id="IPR007712">
    <property type="entry name" value="RelE/ParE_toxin"/>
</dbReference>
<dbReference type="Gene3D" id="3.30.2310.20">
    <property type="entry name" value="RelE-like"/>
    <property type="match status" value="1"/>
</dbReference>
<dbReference type="EMBL" id="SWBP01000004">
    <property type="protein sequence ID" value="TKB96834.1"/>
    <property type="molecule type" value="Genomic_DNA"/>
</dbReference>
<dbReference type="OrthoDB" id="5574284at2"/>
<dbReference type="AlphaFoldDB" id="A0A4U1BWW3"/>
<proteinExistence type="inferred from homology"/>
<evidence type="ECO:0000256" key="1">
    <source>
        <dbReference type="ARBA" id="ARBA00006226"/>
    </source>
</evidence>
<dbReference type="InterPro" id="IPR051803">
    <property type="entry name" value="TA_system_RelE-like_toxin"/>
</dbReference>
<sequence>MVKVNWTIQAVNDIENIAEFIAKDSKNYAIIQTKRFFDSVVVLESNPSFGRVVPEINSQIIREIILGNYRIIYRILNKELVDIITVHHSKRQLKTQIFKK</sequence>
<evidence type="ECO:0000313" key="3">
    <source>
        <dbReference type="EMBL" id="TKB96834.1"/>
    </source>
</evidence>
<dbReference type="Proteomes" id="UP000308181">
    <property type="component" value="Unassembled WGS sequence"/>
</dbReference>
<dbReference type="PANTHER" id="PTHR33755:SF5">
    <property type="entry name" value="TYPE II TOXIN-ANTITOXIN SYSTEM RELE_PARE FAMILY TOXIN"/>
    <property type="match status" value="1"/>
</dbReference>
<dbReference type="Pfam" id="PF05016">
    <property type="entry name" value="ParE_toxin"/>
    <property type="match status" value="1"/>
</dbReference>
<keyword evidence="4" id="KW-1185">Reference proteome</keyword>
<gene>
    <name evidence="3" type="ORF">FA046_12180</name>
</gene>
<reference evidence="3 4" key="1">
    <citation type="submission" date="2019-04" db="EMBL/GenBank/DDBJ databases">
        <title>Pedobacter sp. AR-3-17 sp. nov., isolated from Arctic soil.</title>
        <authorList>
            <person name="Dahal R.H."/>
            <person name="Kim D.-U."/>
        </authorList>
    </citation>
    <scope>NUCLEOTIDE SEQUENCE [LARGE SCALE GENOMIC DNA]</scope>
    <source>
        <strain evidence="3 4">AR-3-17</strain>
    </source>
</reference>
<dbReference type="RefSeq" id="WP_136826797.1">
    <property type="nucleotide sequence ID" value="NZ_SWBP01000004.1"/>
</dbReference>